<sequence length="276" mass="30350">MISTPPGDQEAPPLTSTDQPRLDRIMERVRRLLDLAEHPATGDEEAALASAHAAALMLRHGLDASAVRRRATGHAERIDGLEFEVSNRGGHARERCWALHLVCDALGCKGAQHWTAVKGRGIRGATRVTMTIIGPDPVLDSLRLLLPSLSLQMETHVKPALHHFTTPLPPDRTERARAAKDFRRAFYVGFGSGVAAKLRTRVAEMTEQMKGTGAELVLLDRKPLVQAEFHRRFPGLRQARPTQLDPTGYHTGHKAGLHADLSDRTLPDLTPEELTP</sequence>
<feature type="domain" description="DUF2786" evidence="2">
    <location>
        <begin position="24"/>
        <end position="63"/>
    </location>
</feature>
<accession>A0ABW1NU76</accession>
<feature type="region of interest" description="Disordered" evidence="1">
    <location>
        <begin position="1"/>
        <end position="21"/>
    </location>
</feature>
<name>A0ABW1NU76_9ACTN</name>
<dbReference type="EMBL" id="JBHSRF010000087">
    <property type="protein sequence ID" value="MFC6086436.1"/>
    <property type="molecule type" value="Genomic_DNA"/>
</dbReference>
<gene>
    <name evidence="3" type="ORF">ACFP1K_35060</name>
</gene>
<evidence type="ECO:0000313" key="4">
    <source>
        <dbReference type="Proteomes" id="UP001596137"/>
    </source>
</evidence>
<dbReference type="Proteomes" id="UP001596137">
    <property type="component" value="Unassembled WGS sequence"/>
</dbReference>
<protein>
    <submittedName>
        <fullName evidence="3">DUF2786 domain-containing protein</fullName>
    </submittedName>
</protein>
<evidence type="ECO:0000256" key="1">
    <source>
        <dbReference type="SAM" id="MobiDB-lite"/>
    </source>
</evidence>
<evidence type="ECO:0000259" key="2">
    <source>
        <dbReference type="Pfam" id="PF10979"/>
    </source>
</evidence>
<comment type="caution">
    <text evidence="3">The sequence shown here is derived from an EMBL/GenBank/DDBJ whole genome shotgun (WGS) entry which is preliminary data.</text>
</comment>
<proteinExistence type="predicted"/>
<evidence type="ECO:0000313" key="3">
    <source>
        <dbReference type="EMBL" id="MFC6086436.1"/>
    </source>
</evidence>
<feature type="region of interest" description="Disordered" evidence="1">
    <location>
        <begin position="248"/>
        <end position="276"/>
    </location>
</feature>
<reference evidence="4" key="1">
    <citation type="journal article" date="2019" name="Int. J. Syst. Evol. Microbiol.">
        <title>The Global Catalogue of Microorganisms (GCM) 10K type strain sequencing project: providing services to taxonomists for standard genome sequencing and annotation.</title>
        <authorList>
            <consortium name="The Broad Institute Genomics Platform"/>
            <consortium name="The Broad Institute Genome Sequencing Center for Infectious Disease"/>
            <person name="Wu L."/>
            <person name="Ma J."/>
        </authorList>
    </citation>
    <scope>NUCLEOTIDE SEQUENCE [LARGE SCALE GENOMIC DNA]</scope>
    <source>
        <strain evidence="4">JCM 30346</strain>
    </source>
</reference>
<organism evidence="3 4">
    <name type="scientific">Sphaerisporangium aureirubrum</name>
    <dbReference type="NCBI Taxonomy" id="1544736"/>
    <lineage>
        <taxon>Bacteria</taxon>
        <taxon>Bacillati</taxon>
        <taxon>Actinomycetota</taxon>
        <taxon>Actinomycetes</taxon>
        <taxon>Streptosporangiales</taxon>
        <taxon>Streptosporangiaceae</taxon>
        <taxon>Sphaerisporangium</taxon>
    </lineage>
</organism>
<dbReference type="Pfam" id="PF10979">
    <property type="entry name" value="DUF2786"/>
    <property type="match status" value="1"/>
</dbReference>
<keyword evidence="4" id="KW-1185">Reference proteome</keyword>
<dbReference type="RefSeq" id="WP_380761622.1">
    <property type="nucleotide sequence ID" value="NZ_JBHSRF010000087.1"/>
</dbReference>
<dbReference type="InterPro" id="IPR024498">
    <property type="entry name" value="DUF2786"/>
</dbReference>